<evidence type="ECO:0000313" key="5">
    <source>
        <dbReference type="Proteomes" id="UP000444721"/>
    </source>
</evidence>
<evidence type="ECO:0000259" key="3">
    <source>
        <dbReference type="PROSITE" id="PS50848"/>
    </source>
</evidence>
<dbReference type="InterPro" id="IPR051213">
    <property type="entry name" value="START_lipid_transfer"/>
</dbReference>
<dbReference type="VEuPathDB" id="AmoebaDB:FDP41_010969"/>
<dbReference type="VEuPathDB" id="AmoebaDB:NfTy_016090"/>
<reference evidence="4 5" key="1">
    <citation type="journal article" date="2019" name="Sci. Rep.">
        <title>Nanopore sequencing improves the draft genome of the human pathogenic amoeba Naegleria fowleri.</title>
        <authorList>
            <person name="Liechti N."/>
            <person name="Schurch N."/>
            <person name="Bruggmann R."/>
            <person name="Wittwer M."/>
        </authorList>
    </citation>
    <scope>NUCLEOTIDE SEQUENCE [LARGE SCALE GENOMIC DNA]</scope>
    <source>
        <strain evidence="4 5">ATCC 30894</strain>
    </source>
</reference>
<dbReference type="PROSITE" id="PS50132">
    <property type="entry name" value="RGS"/>
    <property type="match status" value="1"/>
</dbReference>
<evidence type="ECO:0000259" key="2">
    <source>
        <dbReference type="PROSITE" id="PS50132"/>
    </source>
</evidence>
<evidence type="ECO:0000256" key="1">
    <source>
        <dbReference type="SAM" id="MobiDB-lite"/>
    </source>
</evidence>
<dbReference type="SUPFAM" id="SSF48097">
    <property type="entry name" value="Regulator of G-protein signaling, RGS"/>
    <property type="match status" value="1"/>
</dbReference>
<dbReference type="GO" id="GO:0005737">
    <property type="term" value="C:cytoplasm"/>
    <property type="evidence" value="ECO:0007669"/>
    <property type="project" value="UniProtKB-ARBA"/>
</dbReference>
<comment type="caution">
    <text evidence="4">The sequence shown here is derived from an EMBL/GenBank/DDBJ whole genome shotgun (WGS) entry which is preliminary data.</text>
</comment>
<dbReference type="PROSITE" id="PS50848">
    <property type="entry name" value="START"/>
    <property type="match status" value="1"/>
</dbReference>
<organism evidence="4 5">
    <name type="scientific">Naegleria fowleri</name>
    <name type="common">Brain eating amoeba</name>
    <dbReference type="NCBI Taxonomy" id="5763"/>
    <lineage>
        <taxon>Eukaryota</taxon>
        <taxon>Discoba</taxon>
        <taxon>Heterolobosea</taxon>
        <taxon>Tetramitia</taxon>
        <taxon>Eutetramitia</taxon>
        <taxon>Vahlkampfiidae</taxon>
        <taxon>Naegleria</taxon>
    </lineage>
</organism>
<dbReference type="Gene3D" id="3.30.530.20">
    <property type="match status" value="1"/>
</dbReference>
<dbReference type="VEuPathDB" id="AmoebaDB:NF0090600"/>
<protein>
    <recommendedName>
        <fullName evidence="6">RGS domain-containing protein</fullName>
    </recommendedName>
</protein>
<dbReference type="OMA" id="MERNDAP"/>
<evidence type="ECO:0008006" key="6">
    <source>
        <dbReference type="Google" id="ProtNLM"/>
    </source>
</evidence>
<proteinExistence type="predicted"/>
<dbReference type="AlphaFoldDB" id="A0A6A5C795"/>
<dbReference type="GeneID" id="68118184"/>
<dbReference type="Pfam" id="PF00615">
    <property type="entry name" value="RGS"/>
    <property type="match status" value="1"/>
</dbReference>
<dbReference type="GO" id="GO:0008289">
    <property type="term" value="F:lipid binding"/>
    <property type="evidence" value="ECO:0007669"/>
    <property type="project" value="InterPro"/>
</dbReference>
<dbReference type="OrthoDB" id="196547at2759"/>
<feature type="domain" description="START" evidence="3">
    <location>
        <begin position="357"/>
        <end position="642"/>
    </location>
</feature>
<dbReference type="InterPro" id="IPR044926">
    <property type="entry name" value="RGS_subdomain_2"/>
</dbReference>
<dbReference type="Gene3D" id="1.10.167.10">
    <property type="entry name" value="Regulator of G-protein Signalling 4, domain 2"/>
    <property type="match status" value="1"/>
</dbReference>
<sequence length="677" mass="76390">MKLSRKSEPTQESFSCNLECNTSPKSPPGTPGGLVSSPTSPYSASTILGPHSGKSCNLLNVAATQSSRSMPTTPLGLFHPMNGELSPLSLGEKIHSSNTTPIDEKLLKQIVVDNMKRFTIVFDTFIEKGGDNLRSFREFLKMERNDAPLDFIEIVDSFKQVSDPNKKYEMAKTMIDTYIDDSLTSDKQLNLPNTVQEDTLKKFEHECSISLTPNNLFDSALTEVYISLKTDSFLRYTNSPLFILHICSHVQKEIPNIIGSTNAEALKKCLVLYFSDIGFRNSRRSRVHSLSMTSSFSLPSTAYSKSGNTLIPITDEAIVDTTSQYSDDKDEPVFIKERFTEFLKEQEHKFINERFFDLFYDLTTQDDMWDLTVEHDSLKCFTSKEKFYSPLLSQDQPDESNEKLSDTNSVSNFGLSELSSESKSTSILNGKNFSKLLSYRVSQKQIKKSAGFSKKKGLPILKNIGIVSATSKEVLEALLDTRFNNILDPTLRETKFMEYIQSKDSSALRFSEELSPQKSGDYSVCYHHCTMKMPWPLSKREFLVGTSVRRELNDDGTESDNYVMVRKSISPKEVPVEKGFVRGLLVAGILIEQISANSTRYTSIHFADYGGKIPKSFCKKIQTSQSTSFHSGLTKVIENRRNLKEKGLTAEQSLHTIDTLEDYLQKVRLIVPPHQKR</sequence>
<dbReference type="Pfam" id="PF01852">
    <property type="entry name" value="START"/>
    <property type="match status" value="1"/>
</dbReference>
<dbReference type="InterPro" id="IPR002913">
    <property type="entry name" value="START_lipid-bd_dom"/>
</dbReference>
<evidence type="ECO:0000313" key="4">
    <source>
        <dbReference type="EMBL" id="KAF0982991.1"/>
    </source>
</evidence>
<dbReference type="VEuPathDB" id="AmoebaDB:NF0090590"/>
<accession>A0A6A5C795</accession>
<feature type="compositionally biased region" description="Polar residues" evidence="1">
    <location>
        <begin position="10"/>
        <end position="21"/>
    </location>
</feature>
<dbReference type="PANTHER" id="PTHR19308">
    <property type="entry name" value="PHOSPHATIDYLCHOLINE TRANSFER PROTEIN"/>
    <property type="match status" value="1"/>
</dbReference>
<feature type="compositionally biased region" description="Polar residues" evidence="1">
    <location>
        <begin position="36"/>
        <end position="46"/>
    </location>
</feature>
<keyword evidence="5" id="KW-1185">Reference proteome</keyword>
<dbReference type="EMBL" id="VFQX01000007">
    <property type="protein sequence ID" value="KAF0982991.1"/>
    <property type="molecule type" value="Genomic_DNA"/>
</dbReference>
<dbReference type="SUPFAM" id="SSF55961">
    <property type="entry name" value="Bet v1-like"/>
    <property type="match status" value="1"/>
</dbReference>
<feature type="region of interest" description="Disordered" evidence="1">
    <location>
        <begin position="1"/>
        <end position="48"/>
    </location>
</feature>
<dbReference type="SMART" id="SM00315">
    <property type="entry name" value="RGS"/>
    <property type="match status" value="1"/>
</dbReference>
<dbReference type="CDD" id="cd00177">
    <property type="entry name" value="START"/>
    <property type="match status" value="1"/>
</dbReference>
<dbReference type="InterPro" id="IPR036305">
    <property type="entry name" value="RGS_sf"/>
</dbReference>
<dbReference type="Proteomes" id="UP000444721">
    <property type="component" value="Unassembled WGS sequence"/>
</dbReference>
<gene>
    <name evidence="4" type="ORF">FDP41_010969</name>
</gene>
<dbReference type="InterPro" id="IPR016137">
    <property type="entry name" value="RGS"/>
</dbReference>
<name>A0A6A5C795_NAEFO</name>
<feature type="domain" description="RGS" evidence="2">
    <location>
        <begin position="136"/>
        <end position="242"/>
    </location>
</feature>
<dbReference type="CDD" id="cd07440">
    <property type="entry name" value="RGS"/>
    <property type="match status" value="1"/>
</dbReference>
<dbReference type="RefSeq" id="XP_044567704.1">
    <property type="nucleotide sequence ID" value="XM_044701325.1"/>
</dbReference>
<dbReference type="PANTHER" id="PTHR19308:SF14">
    <property type="entry name" value="START DOMAIN-CONTAINING PROTEIN"/>
    <property type="match status" value="1"/>
</dbReference>
<dbReference type="InterPro" id="IPR023393">
    <property type="entry name" value="START-like_dom_sf"/>
</dbReference>